<dbReference type="OrthoDB" id="4826125at2"/>
<proteinExistence type="predicted"/>
<dbReference type="EMBL" id="BJWG01000002">
    <property type="protein sequence ID" value="GEL94098.1"/>
    <property type="molecule type" value="Genomic_DNA"/>
</dbReference>
<accession>A0A511J7Y9</accession>
<dbReference type="Proteomes" id="UP000321720">
    <property type="component" value="Unassembled WGS sequence"/>
</dbReference>
<dbReference type="AlphaFoldDB" id="A0A511J7Y9"/>
<reference evidence="1 2" key="1">
    <citation type="submission" date="2019-07" db="EMBL/GenBank/DDBJ databases">
        <title>Whole genome shotgun sequence of Cellulomonas composti NBRC 100758.</title>
        <authorList>
            <person name="Hosoyama A."/>
            <person name="Uohara A."/>
            <person name="Ohji S."/>
            <person name="Ichikawa N."/>
        </authorList>
    </citation>
    <scope>NUCLEOTIDE SEQUENCE [LARGE SCALE GENOMIC DNA]</scope>
    <source>
        <strain evidence="1 2">NBRC 100758</strain>
    </source>
</reference>
<protein>
    <submittedName>
        <fullName evidence="1">Uncharacterized protein</fullName>
    </submittedName>
</protein>
<dbReference type="RefSeq" id="WP_146841701.1">
    <property type="nucleotide sequence ID" value="NZ_BJWG01000002.1"/>
</dbReference>
<sequence length="307" mass="30825">MRPLTLDDLRPQAPLDPDGLEAARILVLAQVAQTAQAAADGPDEGRDDAADAGVLPLRPRRVTPRRVAAMTAAAAAVAAVAVLVPNPSDPVAFAGWSTVPSAVGDLEALGAECIAIPDEVEVSNPQDEDPQDVASRSLRDAVAKVGDRRGSTSLVVLTSPGGGFQSCVIGPDFRLASVVGPTGSSFSNPSGDLPGEGAIGIGGDRSFPSAGEATFASGDIVGIGGDPALGIATGRVGEGVTGVELTLSDGTVIQATVANGLWAAWWPTQDVPAGLTPIGADGTRLPTADLDADEYAQLVWQIADAGA</sequence>
<evidence type="ECO:0000313" key="2">
    <source>
        <dbReference type="Proteomes" id="UP000321720"/>
    </source>
</evidence>
<gene>
    <name evidence="1" type="ORF">CCO02nite_07560</name>
</gene>
<comment type="caution">
    <text evidence="1">The sequence shown here is derived from an EMBL/GenBank/DDBJ whole genome shotgun (WGS) entry which is preliminary data.</text>
</comment>
<organism evidence="1 2">
    <name type="scientific">Cellulomonas composti</name>
    <dbReference type="NCBI Taxonomy" id="266130"/>
    <lineage>
        <taxon>Bacteria</taxon>
        <taxon>Bacillati</taxon>
        <taxon>Actinomycetota</taxon>
        <taxon>Actinomycetes</taxon>
        <taxon>Micrococcales</taxon>
        <taxon>Cellulomonadaceae</taxon>
        <taxon>Cellulomonas</taxon>
    </lineage>
</organism>
<evidence type="ECO:0000313" key="1">
    <source>
        <dbReference type="EMBL" id="GEL94098.1"/>
    </source>
</evidence>
<name>A0A511J7Y9_9CELL</name>
<keyword evidence="2" id="KW-1185">Reference proteome</keyword>